<evidence type="ECO:0000256" key="9">
    <source>
        <dbReference type="ARBA" id="ARBA00023125"/>
    </source>
</evidence>
<evidence type="ECO:0000256" key="3">
    <source>
        <dbReference type="ARBA" id="ARBA00022515"/>
    </source>
</evidence>
<protein>
    <recommendedName>
        <fullName evidence="13 14">Replicative DNA helicase</fullName>
        <ecNumber evidence="13 14">5.6.2.3</ecNumber>
    </recommendedName>
</protein>
<evidence type="ECO:0000256" key="14">
    <source>
        <dbReference type="RuleBase" id="RU362085"/>
    </source>
</evidence>
<dbReference type="NCBIfam" id="NF004384">
    <property type="entry name" value="PRK05748.1"/>
    <property type="match status" value="1"/>
</dbReference>
<dbReference type="InterPro" id="IPR036185">
    <property type="entry name" value="DNA_heli_DnaB-like_N_sf"/>
</dbReference>
<comment type="similarity">
    <text evidence="1 14">Belongs to the helicase family. DnaB subfamily.</text>
</comment>
<proteinExistence type="inferred from homology"/>
<keyword evidence="17" id="KW-1185">Reference proteome</keyword>
<dbReference type="GO" id="GO:0005829">
    <property type="term" value="C:cytosol"/>
    <property type="evidence" value="ECO:0007669"/>
    <property type="project" value="TreeGrafter"/>
</dbReference>
<dbReference type="GO" id="GO:0005524">
    <property type="term" value="F:ATP binding"/>
    <property type="evidence" value="ECO:0007669"/>
    <property type="project" value="UniProtKB-UniRule"/>
</dbReference>
<keyword evidence="9 14" id="KW-0238">DNA-binding</keyword>
<evidence type="ECO:0000256" key="1">
    <source>
        <dbReference type="ARBA" id="ARBA00008428"/>
    </source>
</evidence>
<evidence type="ECO:0000256" key="4">
    <source>
        <dbReference type="ARBA" id="ARBA00022705"/>
    </source>
</evidence>
<dbReference type="GO" id="GO:0042802">
    <property type="term" value="F:identical protein binding"/>
    <property type="evidence" value="ECO:0007669"/>
    <property type="project" value="UniProtKB-ARBA"/>
</dbReference>
<evidence type="ECO:0000256" key="8">
    <source>
        <dbReference type="ARBA" id="ARBA00022840"/>
    </source>
</evidence>
<dbReference type="InterPro" id="IPR027417">
    <property type="entry name" value="P-loop_NTPase"/>
</dbReference>
<comment type="function">
    <text evidence="11 14">The main replicative DNA helicase, it participates in initiation and elongation during chromosome replication. Travels ahead of the DNA replisome, separating dsDNA into templates for DNA synthesis. A processive ATP-dependent 5'-3' DNA helicase it has DNA-dependent ATPase activity.</text>
</comment>
<dbReference type="PANTHER" id="PTHR30153">
    <property type="entry name" value="REPLICATIVE DNA HELICASE DNAB"/>
    <property type="match status" value="1"/>
</dbReference>
<dbReference type="Proteomes" id="UP000296144">
    <property type="component" value="Unassembled WGS sequence"/>
</dbReference>
<evidence type="ECO:0000313" key="16">
    <source>
        <dbReference type="EMBL" id="PPI86528.1"/>
    </source>
</evidence>
<keyword evidence="8 14" id="KW-0067">ATP-binding</keyword>
<evidence type="ECO:0000256" key="2">
    <source>
        <dbReference type="ARBA" id="ARBA00011643"/>
    </source>
</evidence>
<dbReference type="GO" id="GO:1990077">
    <property type="term" value="C:primosome complex"/>
    <property type="evidence" value="ECO:0007669"/>
    <property type="project" value="UniProtKB-UniRule"/>
</dbReference>
<keyword evidence="5 14" id="KW-0547">Nucleotide-binding</keyword>
<organism evidence="16 17">
    <name type="scientific">Candidatus Pantoea edessiphila</name>
    <dbReference type="NCBI Taxonomy" id="2044610"/>
    <lineage>
        <taxon>Bacteria</taxon>
        <taxon>Pseudomonadati</taxon>
        <taxon>Pseudomonadota</taxon>
        <taxon>Gammaproteobacteria</taxon>
        <taxon>Enterobacterales</taxon>
        <taxon>Erwiniaceae</taxon>
        <taxon>Pantoea</taxon>
    </lineage>
</organism>
<evidence type="ECO:0000256" key="5">
    <source>
        <dbReference type="ARBA" id="ARBA00022741"/>
    </source>
</evidence>
<keyword evidence="7 14" id="KW-0347">Helicase</keyword>
<dbReference type="PANTHER" id="PTHR30153:SF2">
    <property type="entry name" value="REPLICATIVE DNA HELICASE"/>
    <property type="match status" value="1"/>
</dbReference>
<keyword evidence="4 14" id="KW-0235">DNA replication</keyword>
<dbReference type="Pfam" id="PF00772">
    <property type="entry name" value="DnaB"/>
    <property type="match status" value="1"/>
</dbReference>
<dbReference type="InterPro" id="IPR007692">
    <property type="entry name" value="DNA_helicase_DnaB"/>
</dbReference>
<dbReference type="SUPFAM" id="SSF52540">
    <property type="entry name" value="P-loop containing nucleoside triphosphate hydrolases"/>
    <property type="match status" value="1"/>
</dbReference>
<dbReference type="Gene3D" id="1.10.860.10">
    <property type="entry name" value="DNAb Helicase, Chain A"/>
    <property type="match status" value="1"/>
</dbReference>
<dbReference type="SUPFAM" id="SSF48024">
    <property type="entry name" value="N-terminal domain of DnaB helicase"/>
    <property type="match status" value="1"/>
</dbReference>
<dbReference type="FunFam" id="3.40.50.300:FF:000076">
    <property type="entry name" value="Replicative DNA helicase"/>
    <property type="match status" value="1"/>
</dbReference>
<dbReference type="GO" id="GO:0016887">
    <property type="term" value="F:ATP hydrolysis activity"/>
    <property type="evidence" value="ECO:0007669"/>
    <property type="project" value="RHEA"/>
</dbReference>
<dbReference type="InterPro" id="IPR016136">
    <property type="entry name" value="DNA_helicase_N/primase_C"/>
</dbReference>
<name>A0A2P5SW16_9GAMM</name>
<dbReference type="EC" id="5.6.2.3" evidence="13 14"/>
<dbReference type="RefSeq" id="WP_136130102.1">
    <property type="nucleotide sequence ID" value="NZ_PDKU01000002.1"/>
</dbReference>
<gene>
    <name evidence="16" type="ORF">CRV10_01620</name>
</gene>
<evidence type="ECO:0000256" key="11">
    <source>
        <dbReference type="ARBA" id="ARBA00044932"/>
    </source>
</evidence>
<feature type="domain" description="SF4 helicase" evidence="15">
    <location>
        <begin position="195"/>
        <end position="462"/>
    </location>
</feature>
<comment type="subunit">
    <text evidence="2">Homohexamer.</text>
</comment>
<dbReference type="GO" id="GO:0006269">
    <property type="term" value="P:DNA replication, synthesis of primer"/>
    <property type="evidence" value="ECO:0007669"/>
    <property type="project" value="UniProtKB-UniRule"/>
</dbReference>
<comment type="catalytic activity">
    <reaction evidence="12 14">
        <text>ATP + H2O = ADP + phosphate + H(+)</text>
        <dbReference type="Rhea" id="RHEA:13065"/>
        <dbReference type="ChEBI" id="CHEBI:15377"/>
        <dbReference type="ChEBI" id="CHEBI:15378"/>
        <dbReference type="ChEBI" id="CHEBI:30616"/>
        <dbReference type="ChEBI" id="CHEBI:43474"/>
        <dbReference type="ChEBI" id="CHEBI:456216"/>
        <dbReference type="EC" id="5.6.2.3"/>
    </reaction>
</comment>
<dbReference type="FunFam" id="1.10.860.10:FF:000001">
    <property type="entry name" value="Replicative DNA helicase"/>
    <property type="match status" value="1"/>
</dbReference>
<keyword evidence="6 14" id="KW-0378">Hydrolase</keyword>
<comment type="caution">
    <text evidence="16">The sequence shown here is derived from an EMBL/GenBank/DDBJ whole genome shotgun (WGS) entry which is preliminary data.</text>
</comment>
<keyword evidence="3 14" id="KW-0639">Primosome</keyword>
<accession>A0A2P5SW16</accession>
<evidence type="ECO:0000313" key="17">
    <source>
        <dbReference type="Proteomes" id="UP000296144"/>
    </source>
</evidence>
<evidence type="ECO:0000256" key="6">
    <source>
        <dbReference type="ARBA" id="ARBA00022801"/>
    </source>
</evidence>
<reference evidence="16 17" key="1">
    <citation type="journal article" date="2018" name="Genome Biol. Evol.">
        <title>Cladogenesis and Genomic Streamlining in Extracellular Endosymbionts of Tropical Stink Bugs.</title>
        <authorList>
            <person name="Otero-Bravo A."/>
            <person name="Goffredi S."/>
            <person name="Sabree Z.L."/>
        </authorList>
    </citation>
    <scope>NUCLEOTIDE SEQUENCE [LARGE SCALE GENOMIC DNA]</scope>
    <source>
        <strain evidence="16 17">SoEL</strain>
    </source>
</reference>
<evidence type="ECO:0000256" key="7">
    <source>
        <dbReference type="ARBA" id="ARBA00022806"/>
    </source>
</evidence>
<evidence type="ECO:0000256" key="12">
    <source>
        <dbReference type="ARBA" id="ARBA00048954"/>
    </source>
</evidence>
<evidence type="ECO:0000256" key="13">
    <source>
        <dbReference type="NCBIfam" id="TIGR00665"/>
    </source>
</evidence>
<dbReference type="GO" id="GO:0003677">
    <property type="term" value="F:DNA binding"/>
    <property type="evidence" value="ECO:0007669"/>
    <property type="project" value="UniProtKB-UniRule"/>
</dbReference>
<evidence type="ECO:0000256" key="10">
    <source>
        <dbReference type="ARBA" id="ARBA00023235"/>
    </source>
</evidence>
<dbReference type="SMART" id="SM00382">
    <property type="entry name" value="AAA"/>
    <property type="match status" value="1"/>
</dbReference>
<sequence length="465" mass="52968">MLVKKITNNKKQDYKLKDIKTLPHSIEAEQSILGGLMLDNESWLNICDDIIADDFFNFAHKIIFLEMQNLLENKKPIDLITLSESLETNGKLELVGGFAYLAELSKNTPSVANISAYANIVRERAMLREIILVANKISDAGYNPEGRNIEEILDFVESNVFKIAEARFNKHDGPKNISQILESTISRIESLIRKPQDGITGINTGYQDLNKKTSGLQRSDLIIIAARPSMGKTTFAMNLCENIALLYDKPILIFSLEMPSEQIIIRMLASLSRVDQTHIRTGQLNKEDWTRISSTINILLQKKNIYIDDSSSLTPTEIRSRARRIYRENNGLNIIMIDYLQLMRIPSFSNNRNLEIAEISRSLKSLAKELNVPIVALSQLNRSLEQRANKRPMNSDLRESGSIEQDADLIIFIYRDEIYYENSDLKGVAEIILGKQRNGPIGTVYLTFNGKWSRFDNYSGTYYEN</sequence>
<dbReference type="CDD" id="cd00984">
    <property type="entry name" value="DnaB_C"/>
    <property type="match status" value="1"/>
</dbReference>
<dbReference type="PROSITE" id="PS51199">
    <property type="entry name" value="SF4_HELICASE"/>
    <property type="match status" value="1"/>
</dbReference>
<dbReference type="GO" id="GO:0043139">
    <property type="term" value="F:5'-3' DNA helicase activity"/>
    <property type="evidence" value="ECO:0007669"/>
    <property type="project" value="UniProtKB-EC"/>
</dbReference>
<evidence type="ECO:0000259" key="15">
    <source>
        <dbReference type="PROSITE" id="PS51199"/>
    </source>
</evidence>
<keyword evidence="10" id="KW-0413">Isomerase</keyword>
<dbReference type="OrthoDB" id="9773982at2"/>
<dbReference type="AlphaFoldDB" id="A0A2P5SW16"/>
<dbReference type="Pfam" id="PF03796">
    <property type="entry name" value="DnaB_C"/>
    <property type="match status" value="1"/>
</dbReference>
<dbReference type="NCBIfam" id="TIGR00665">
    <property type="entry name" value="DnaB"/>
    <property type="match status" value="1"/>
</dbReference>
<dbReference type="EMBL" id="PDKU01000002">
    <property type="protein sequence ID" value="PPI86528.1"/>
    <property type="molecule type" value="Genomic_DNA"/>
</dbReference>
<dbReference type="InterPro" id="IPR007693">
    <property type="entry name" value="DNA_helicase_DnaB-like_N"/>
</dbReference>
<dbReference type="InterPro" id="IPR007694">
    <property type="entry name" value="DNA_helicase_DnaB-like_C"/>
</dbReference>
<dbReference type="Gene3D" id="3.40.50.300">
    <property type="entry name" value="P-loop containing nucleotide triphosphate hydrolases"/>
    <property type="match status" value="1"/>
</dbReference>
<dbReference type="InterPro" id="IPR003593">
    <property type="entry name" value="AAA+_ATPase"/>
</dbReference>